<sequence length="114" mass="12807">MCLPQLNLMLVYDHDPEPGQQCRKIVDDSIPYFLRNGSLQLDINLQRLEPSEFWSIRPVETNPFTNAISIVSWQIISAQLSSFKASKIRFIGCNSASMPSTVVALVTADRHSPT</sequence>
<dbReference type="EMBL" id="JALLPJ020000969">
    <property type="protein sequence ID" value="KAL3778802.1"/>
    <property type="molecule type" value="Genomic_DNA"/>
</dbReference>
<protein>
    <submittedName>
        <fullName evidence="1">Uncharacterized protein</fullName>
    </submittedName>
</protein>
<dbReference type="AlphaFoldDB" id="A0ABD3NT45"/>
<dbReference type="Proteomes" id="UP001530400">
    <property type="component" value="Unassembled WGS sequence"/>
</dbReference>
<evidence type="ECO:0000313" key="2">
    <source>
        <dbReference type="Proteomes" id="UP001530400"/>
    </source>
</evidence>
<reference evidence="1 2" key="1">
    <citation type="submission" date="2024-10" db="EMBL/GenBank/DDBJ databases">
        <title>Updated reference genomes for cyclostephanoid diatoms.</title>
        <authorList>
            <person name="Roberts W.R."/>
            <person name="Alverson A.J."/>
        </authorList>
    </citation>
    <scope>NUCLEOTIDE SEQUENCE [LARGE SCALE GENOMIC DNA]</scope>
    <source>
        <strain evidence="1 2">AJA010-31</strain>
    </source>
</reference>
<keyword evidence="2" id="KW-1185">Reference proteome</keyword>
<evidence type="ECO:0000313" key="1">
    <source>
        <dbReference type="EMBL" id="KAL3778802.1"/>
    </source>
</evidence>
<proteinExistence type="predicted"/>
<gene>
    <name evidence="1" type="ORF">ACHAWO_012141</name>
</gene>
<accession>A0ABD3NT45</accession>
<organism evidence="1 2">
    <name type="scientific">Cyclotella atomus</name>
    <dbReference type="NCBI Taxonomy" id="382360"/>
    <lineage>
        <taxon>Eukaryota</taxon>
        <taxon>Sar</taxon>
        <taxon>Stramenopiles</taxon>
        <taxon>Ochrophyta</taxon>
        <taxon>Bacillariophyta</taxon>
        <taxon>Coscinodiscophyceae</taxon>
        <taxon>Thalassiosirophycidae</taxon>
        <taxon>Stephanodiscales</taxon>
        <taxon>Stephanodiscaceae</taxon>
        <taxon>Cyclotella</taxon>
    </lineage>
</organism>
<name>A0ABD3NT45_9STRA</name>
<comment type="caution">
    <text evidence="1">The sequence shown here is derived from an EMBL/GenBank/DDBJ whole genome shotgun (WGS) entry which is preliminary data.</text>
</comment>